<name>A0A804Q956_MAIZE</name>
<dbReference type="Proteomes" id="UP000007305">
    <property type="component" value="Chromosome 7"/>
</dbReference>
<protein>
    <submittedName>
        <fullName evidence="1">Uncharacterized protein</fullName>
    </submittedName>
</protein>
<reference evidence="1" key="2">
    <citation type="submission" date="2019-07" db="EMBL/GenBank/DDBJ databases">
        <authorList>
            <person name="Seetharam A."/>
            <person name="Woodhouse M."/>
            <person name="Cannon E."/>
        </authorList>
    </citation>
    <scope>NUCLEOTIDE SEQUENCE [LARGE SCALE GENOMIC DNA]</scope>
    <source>
        <strain evidence="1">cv. B73</strain>
    </source>
</reference>
<evidence type="ECO:0000313" key="2">
    <source>
        <dbReference type="Proteomes" id="UP000007305"/>
    </source>
</evidence>
<dbReference type="EnsemblPlants" id="Zm00001eb309180_T001">
    <property type="protein sequence ID" value="Zm00001eb309180_P001"/>
    <property type="gene ID" value="Zm00001eb309180"/>
</dbReference>
<reference evidence="1" key="3">
    <citation type="submission" date="2021-05" db="UniProtKB">
        <authorList>
            <consortium name="EnsemblPlants"/>
        </authorList>
    </citation>
    <scope>IDENTIFICATION</scope>
    <source>
        <strain evidence="1">cv. B73</strain>
    </source>
</reference>
<accession>A0A804Q956</accession>
<reference evidence="2" key="1">
    <citation type="submission" date="2015-12" db="EMBL/GenBank/DDBJ databases">
        <title>Update maize B73 reference genome by single molecule sequencing technologies.</title>
        <authorList>
            <consortium name="Maize Genome Sequencing Project"/>
            <person name="Ware D."/>
        </authorList>
    </citation>
    <scope>NUCLEOTIDE SEQUENCE [LARGE SCALE GENOMIC DNA]</scope>
    <source>
        <strain evidence="2">cv. B73</strain>
    </source>
</reference>
<organism evidence="1 2">
    <name type="scientific">Zea mays</name>
    <name type="common">Maize</name>
    <dbReference type="NCBI Taxonomy" id="4577"/>
    <lineage>
        <taxon>Eukaryota</taxon>
        <taxon>Viridiplantae</taxon>
        <taxon>Streptophyta</taxon>
        <taxon>Embryophyta</taxon>
        <taxon>Tracheophyta</taxon>
        <taxon>Spermatophyta</taxon>
        <taxon>Magnoliopsida</taxon>
        <taxon>Liliopsida</taxon>
        <taxon>Poales</taxon>
        <taxon>Poaceae</taxon>
        <taxon>PACMAD clade</taxon>
        <taxon>Panicoideae</taxon>
        <taxon>Andropogonodae</taxon>
        <taxon>Andropogoneae</taxon>
        <taxon>Tripsacinae</taxon>
        <taxon>Zea</taxon>
    </lineage>
</organism>
<dbReference type="Gramene" id="Zm00001eb309180_T001">
    <property type="protein sequence ID" value="Zm00001eb309180_P001"/>
    <property type="gene ID" value="Zm00001eb309180"/>
</dbReference>
<dbReference type="AlphaFoldDB" id="A0A804Q956"/>
<sequence length="341" mass="36396">MAAPGAPPPSWRAPTWSSPVTTIPLPDLSYDFGALETTISGEIRRSAAPSLSAAACDGVELLPRPISHSALLPFSSMATPLKLISMVVSASSAHAPSLARSGRAAFSPSRRSARPAIDPIGARVPVILAVDLLRVLTLLAHLLCCGAHWLSSFSLGHGSLVPSLHPHRAVTASLDLCRRVVPMDLVVRHLPTQPCRGRVWHVVVGALTSPWSCAPCLTQPCPALVPVMPSVLPRRGTARCCPWSPISSSPPMRAGNAISTAPAGHHDVPSLSRRAPVVDRRPSLFLCRPSPALRIAHVHGVLHLRSHARCCPWSVRPCNFGEDVPYSLRRSAQTPLLCHQH</sequence>
<dbReference type="InParanoid" id="A0A804Q956"/>
<evidence type="ECO:0000313" key="1">
    <source>
        <dbReference type="EnsemblPlants" id="Zm00001eb309180_P001"/>
    </source>
</evidence>
<keyword evidence="2" id="KW-1185">Reference proteome</keyword>
<proteinExistence type="predicted"/>